<dbReference type="EMBL" id="CAVLEF010000163">
    <property type="protein sequence ID" value="CAK1552827.1"/>
    <property type="molecule type" value="Genomic_DNA"/>
</dbReference>
<evidence type="ECO:0000313" key="2">
    <source>
        <dbReference type="Proteomes" id="UP001497472"/>
    </source>
</evidence>
<gene>
    <name evidence="1" type="ORF">LNINA_LOCUS11856</name>
</gene>
<accession>A0AAV1JXG3</accession>
<organism evidence="1 2">
    <name type="scientific">Leptosia nina</name>
    <dbReference type="NCBI Taxonomy" id="320188"/>
    <lineage>
        <taxon>Eukaryota</taxon>
        <taxon>Metazoa</taxon>
        <taxon>Ecdysozoa</taxon>
        <taxon>Arthropoda</taxon>
        <taxon>Hexapoda</taxon>
        <taxon>Insecta</taxon>
        <taxon>Pterygota</taxon>
        <taxon>Neoptera</taxon>
        <taxon>Endopterygota</taxon>
        <taxon>Lepidoptera</taxon>
        <taxon>Glossata</taxon>
        <taxon>Ditrysia</taxon>
        <taxon>Papilionoidea</taxon>
        <taxon>Pieridae</taxon>
        <taxon>Pierinae</taxon>
        <taxon>Leptosia</taxon>
    </lineage>
</organism>
<dbReference type="Proteomes" id="UP001497472">
    <property type="component" value="Unassembled WGS sequence"/>
</dbReference>
<protein>
    <submittedName>
        <fullName evidence="1">Uncharacterized protein</fullName>
    </submittedName>
</protein>
<evidence type="ECO:0000313" key="1">
    <source>
        <dbReference type="EMBL" id="CAK1552827.1"/>
    </source>
</evidence>
<comment type="caution">
    <text evidence="1">The sequence shown here is derived from an EMBL/GenBank/DDBJ whole genome shotgun (WGS) entry which is preliminary data.</text>
</comment>
<dbReference type="AlphaFoldDB" id="A0AAV1JXG3"/>
<reference evidence="1 2" key="1">
    <citation type="submission" date="2023-11" db="EMBL/GenBank/DDBJ databases">
        <authorList>
            <person name="Okamura Y."/>
        </authorList>
    </citation>
    <scope>NUCLEOTIDE SEQUENCE [LARGE SCALE GENOMIC DNA]</scope>
</reference>
<proteinExistence type="predicted"/>
<keyword evidence="2" id="KW-1185">Reference proteome</keyword>
<sequence length="79" mass="8550">MSCPKPVPNDSGCHWREVPLGRVERKVSCVVNFFREPRNGGAVYAVTCSPGDGAKHTDASNWLSVLAEAFSTSRAPLCE</sequence>
<name>A0AAV1JXG3_9NEOP</name>